<accession>X0W2N9</accession>
<evidence type="ECO:0000313" key="1">
    <source>
        <dbReference type="EMBL" id="GAG24830.1"/>
    </source>
</evidence>
<proteinExistence type="predicted"/>
<comment type="caution">
    <text evidence="1">The sequence shown here is derived from an EMBL/GenBank/DDBJ whole genome shotgun (WGS) entry which is preliminary data.</text>
</comment>
<feature type="non-terminal residue" evidence="1">
    <location>
        <position position="1"/>
    </location>
</feature>
<sequence length="130" mass="14101">GSFKVGHFVRGEQGVTLSGSSTINGNLSSGKKIVIEGTTHIEGNVVAEDILIGASETIKKKQHYRIHGSVFAKNIVTIARAHIESDIKGRDVTIGKGSEVLGNIYYVDNVEIHKKAKHSNEPIQIKIEEL</sequence>
<dbReference type="InterPro" id="IPR011004">
    <property type="entry name" value="Trimer_LpxA-like_sf"/>
</dbReference>
<dbReference type="Gene3D" id="2.160.10.10">
    <property type="entry name" value="Hexapeptide repeat proteins"/>
    <property type="match status" value="1"/>
</dbReference>
<dbReference type="AlphaFoldDB" id="X0W2N9"/>
<gene>
    <name evidence="1" type="ORF">S01H1_51650</name>
</gene>
<evidence type="ECO:0008006" key="2">
    <source>
        <dbReference type="Google" id="ProtNLM"/>
    </source>
</evidence>
<name>X0W2N9_9ZZZZ</name>
<dbReference type="SUPFAM" id="SSF51161">
    <property type="entry name" value="Trimeric LpxA-like enzymes"/>
    <property type="match status" value="1"/>
</dbReference>
<protein>
    <recommendedName>
        <fullName evidence="2">Cell shape determination protein CcmA</fullName>
    </recommendedName>
</protein>
<reference evidence="1" key="1">
    <citation type="journal article" date="2014" name="Front. Microbiol.">
        <title>High frequency of phylogenetically diverse reductive dehalogenase-homologous genes in deep subseafloor sedimentary metagenomes.</title>
        <authorList>
            <person name="Kawai M."/>
            <person name="Futagami T."/>
            <person name="Toyoda A."/>
            <person name="Takaki Y."/>
            <person name="Nishi S."/>
            <person name="Hori S."/>
            <person name="Arai W."/>
            <person name="Tsubouchi T."/>
            <person name="Morono Y."/>
            <person name="Uchiyama I."/>
            <person name="Ito T."/>
            <person name="Fujiyama A."/>
            <person name="Inagaki F."/>
            <person name="Takami H."/>
        </authorList>
    </citation>
    <scope>NUCLEOTIDE SEQUENCE</scope>
    <source>
        <strain evidence="1">Expedition CK06-06</strain>
    </source>
</reference>
<dbReference type="EMBL" id="BARS01033337">
    <property type="protein sequence ID" value="GAG24830.1"/>
    <property type="molecule type" value="Genomic_DNA"/>
</dbReference>
<organism evidence="1">
    <name type="scientific">marine sediment metagenome</name>
    <dbReference type="NCBI Taxonomy" id="412755"/>
    <lineage>
        <taxon>unclassified sequences</taxon>
        <taxon>metagenomes</taxon>
        <taxon>ecological metagenomes</taxon>
    </lineage>
</organism>